<organism evidence="2 3">
    <name type="scientific">Batillaria attramentaria</name>
    <dbReference type="NCBI Taxonomy" id="370345"/>
    <lineage>
        <taxon>Eukaryota</taxon>
        <taxon>Metazoa</taxon>
        <taxon>Spiralia</taxon>
        <taxon>Lophotrochozoa</taxon>
        <taxon>Mollusca</taxon>
        <taxon>Gastropoda</taxon>
        <taxon>Caenogastropoda</taxon>
        <taxon>Sorbeoconcha</taxon>
        <taxon>Cerithioidea</taxon>
        <taxon>Batillariidae</taxon>
        <taxon>Batillaria</taxon>
    </lineage>
</organism>
<name>A0ABD0KID8_9CAEN</name>
<feature type="compositionally biased region" description="Basic residues" evidence="1">
    <location>
        <begin position="496"/>
        <end position="513"/>
    </location>
</feature>
<dbReference type="PANTHER" id="PTHR35079:SF1">
    <property type="entry name" value="LUNG ADENOMA SUSCEPTIBILITY PROTEIN 2"/>
    <property type="match status" value="1"/>
</dbReference>
<proteinExistence type="predicted"/>
<dbReference type="AlphaFoldDB" id="A0ABD0KID8"/>
<feature type="region of interest" description="Disordered" evidence="1">
    <location>
        <begin position="421"/>
        <end position="443"/>
    </location>
</feature>
<reference evidence="2 3" key="1">
    <citation type="journal article" date="2023" name="Sci. Data">
        <title>Genome assembly of the Korean intertidal mud-creeper Batillaria attramentaria.</title>
        <authorList>
            <person name="Patra A.K."/>
            <person name="Ho P.T."/>
            <person name="Jun S."/>
            <person name="Lee S.J."/>
            <person name="Kim Y."/>
            <person name="Won Y.J."/>
        </authorList>
    </citation>
    <scope>NUCLEOTIDE SEQUENCE [LARGE SCALE GENOMIC DNA]</scope>
    <source>
        <strain evidence="2">Wonlab-2016</strain>
    </source>
</reference>
<keyword evidence="3" id="KW-1185">Reference proteome</keyword>
<comment type="caution">
    <text evidence="2">The sequence shown here is derived from an EMBL/GenBank/DDBJ whole genome shotgun (WGS) entry which is preliminary data.</text>
</comment>
<feature type="compositionally biased region" description="Polar residues" evidence="1">
    <location>
        <begin position="297"/>
        <end position="325"/>
    </location>
</feature>
<accession>A0ABD0KID8</accession>
<evidence type="ECO:0000313" key="3">
    <source>
        <dbReference type="Proteomes" id="UP001519460"/>
    </source>
</evidence>
<feature type="compositionally biased region" description="Polar residues" evidence="1">
    <location>
        <begin position="956"/>
        <end position="965"/>
    </location>
</feature>
<sequence length="1051" mass="111263">MKASTRETIVLPDRVATGFKAGTRASHLSSSFLDGVAVTDQWSAPVTVTHTGSPQGGITMLRLLWPILAGVVKLLESLLTRGAESNTSGISIETSPSFRLLAKENRPKGASIVAVGDNTSTSAWLCGSSRMECFDWLIPGINLSETLCCPRMAAFWGGLVRVRRPEAAMKHIDGNLRPLKALSRAKVNMLPSSRIQCASGRIRVGDRTYLSASDALSAYLQQFDGKQQQQQSSVQLPASSVRASSSYAQHAPLSSSIDGLVQRAPANHFSGSLSGNPGAASVTGLLTGSPRSDELTRTTLNSSSHLNSHGYSTGVTFQDTTNASVTPRGDSRESVYGHQSASKVNGFHSSDSDSTGGGGFGIVNGFGQGEVTQTATPRARSEIETLLSSQPSHQLIQTPPARRQMALEAQDALREVKLKRLITENNNRSNGEEKKKSSLQQEVEEALSRSAQLLETIQTDALVSPRCVSDVGSLNTDILLSVNPYNPGDVVTGRQSRSRHRYSYHTAGHHHARSLSLGRVPGSEAWQPSLRESGRRRSVDSLGPSVTSSLWKEKMPQDVNSSTTSSVSAMSDPSDILKHLQTLSSSPYAMPGDRFGNRELPHRVGPPSWIQELIPPTPGKGSGALASDGVEHSVFSERDVTGGRAPPSWVNGMDQSDVASSVDTQDLRDAAEVLAVKGIKALTNGTATDVDDSVLTDLSYAGPGLNYSDLITSPAPTKHKVSFSSHTKPPSLNVQSRVPGRPLNSGVLRNRNDDVRGRVEGANGKPPTGRIHQDLAGVDVVRSKPHNLSGTLSSSVGAVDSSSRLRKKISEDSVEVKRSLDEYLARLSDSGGGGGGSAGRAEAALAGIPRCSSLDMLNALGPQVSVPSDVTGASPITKDSNFSSKLCLDDPTLTPAKQVRMMEMAAKGVTVSPELEDLLDGDRPWENMAPSFKAPVHVGNSSPGKLDASTARPATPTLSGGQQPGSMEALKKMLFRLQTEEASGSPPSTGLGAQMENGGASSLIPALADYNFEDEPGGQSLEKALVHLGRLKTLVQTTGKKETEQDTASQK</sequence>
<evidence type="ECO:0000313" key="2">
    <source>
        <dbReference type="EMBL" id="KAK7486812.1"/>
    </source>
</evidence>
<feature type="region of interest" description="Disordered" evidence="1">
    <location>
        <begin position="718"/>
        <end position="750"/>
    </location>
</feature>
<dbReference type="PANTHER" id="PTHR35079">
    <property type="entry name" value="LUNG ADENOMA SUSCEPTIBILITY PROTEIN 2"/>
    <property type="match status" value="1"/>
</dbReference>
<feature type="region of interest" description="Disordered" evidence="1">
    <location>
        <begin position="932"/>
        <end position="965"/>
    </location>
</feature>
<dbReference type="Proteomes" id="UP001519460">
    <property type="component" value="Unassembled WGS sequence"/>
</dbReference>
<dbReference type="InterPro" id="IPR052679">
    <property type="entry name" value="Cell_Prolif_Regulator"/>
</dbReference>
<dbReference type="EMBL" id="JACVVK020000173">
    <property type="protein sequence ID" value="KAK7486812.1"/>
    <property type="molecule type" value="Genomic_DNA"/>
</dbReference>
<feature type="compositionally biased region" description="Low complexity" evidence="1">
    <location>
        <begin position="561"/>
        <end position="570"/>
    </location>
</feature>
<gene>
    <name evidence="2" type="ORF">BaRGS_00021959</name>
</gene>
<protein>
    <submittedName>
        <fullName evidence="2">Uncharacterized protein</fullName>
    </submittedName>
</protein>
<feature type="compositionally biased region" description="Polar residues" evidence="1">
    <location>
        <begin position="722"/>
        <end position="736"/>
    </location>
</feature>
<feature type="region of interest" description="Disordered" evidence="1">
    <location>
        <begin position="490"/>
        <end position="570"/>
    </location>
</feature>
<feature type="region of interest" description="Disordered" evidence="1">
    <location>
        <begin position="268"/>
        <end position="334"/>
    </location>
</feature>
<evidence type="ECO:0000256" key="1">
    <source>
        <dbReference type="SAM" id="MobiDB-lite"/>
    </source>
</evidence>